<dbReference type="Gene3D" id="3.90.550.10">
    <property type="entry name" value="Spore Coat Polysaccharide Biosynthesis Protein SpsA, Chain A"/>
    <property type="match status" value="1"/>
</dbReference>
<evidence type="ECO:0000256" key="1">
    <source>
        <dbReference type="ARBA" id="ARBA00007677"/>
    </source>
</evidence>
<organism evidence="7 8">
    <name type="scientific">Taphrina deformans (strain PYCC 5710 / ATCC 11124 / CBS 356.35 / IMI 108563 / JCM 9778 / NBRC 8474)</name>
    <name type="common">Peach leaf curl fungus</name>
    <name type="synonym">Lalaria deformans</name>
    <dbReference type="NCBI Taxonomy" id="1097556"/>
    <lineage>
        <taxon>Eukaryota</taxon>
        <taxon>Fungi</taxon>
        <taxon>Dikarya</taxon>
        <taxon>Ascomycota</taxon>
        <taxon>Taphrinomycotina</taxon>
        <taxon>Taphrinomycetes</taxon>
        <taxon>Taphrinales</taxon>
        <taxon>Taphrinaceae</taxon>
        <taxon>Taphrina</taxon>
    </lineage>
</organism>
<keyword evidence="6" id="KW-0812">Transmembrane</keyword>
<accession>R4X7S2</accession>
<dbReference type="GO" id="GO:0005794">
    <property type="term" value="C:Golgi apparatus"/>
    <property type="evidence" value="ECO:0007669"/>
    <property type="project" value="TreeGrafter"/>
</dbReference>
<dbReference type="VEuPathDB" id="FungiDB:TAPDE_001308"/>
<dbReference type="SUPFAM" id="SSF53448">
    <property type="entry name" value="Nucleotide-diphospho-sugar transferases"/>
    <property type="match status" value="1"/>
</dbReference>
<evidence type="ECO:0000313" key="8">
    <source>
        <dbReference type="Proteomes" id="UP000013776"/>
    </source>
</evidence>
<dbReference type="GO" id="GO:0000026">
    <property type="term" value="F:alpha-1,2-mannosyltransferase activity"/>
    <property type="evidence" value="ECO:0007669"/>
    <property type="project" value="TreeGrafter"/>
</dbReference>
<dbReference type="PANTHER" id="PTHR31121:SF2">
    <property type="entry name" value="MANNOSYLTRANSFERASE KTR5-RELATED"/>
    <property type="match status" value="1"/>
</dbReference>
<comment type="similarity">
    <text evidence="1">Belongs to the glycosyltransferase 15 family.</text>
</comment>
<dbReference type="eggNOG" id="KOG4472">
    <property type="taxonomic scope" value="Eukaryota"/>
</dbReference>
<keyword evidence="2" id="KW-0328">Glycosyltransferase</keyword>
<name>R4X7S2_TAPDE</name>
<feature type="active site" description="Nucleophile" evidence="4">
    <location>
        <position position="360"/>
    </location>
</feature>
<keyword evidence="3" id="KW-0808">Transferase</keyword>
<dbReference type="PANTHER" id="PTHR31121">
    <property type="entry name" value="ALPHA-1,2 MANNOSYLTRANSFERASE KTR1"/>
    <property type="match status" value="1"/>
</dbReference>
<reference evidence="7 8" key="1">
    <citation type="journal article" date="2013" name="MBio">
        <title>Genome sequencing of the plant pathogen Taphrina deformans, the causal agent of peach leaf curl.</title>
        <authorList>
            <person name="Cisse O.H."/>
            <person name="Almeida J.M.G.C.F."/>
            <person name="Fonseca A."/>
            <person name="Kumar A.A."/>
            <person name="Salojaervi J."/>
            <person name="Overmyer K."/>
            <person name="Hauser P.M."/>
            <person name="Pagni M."/>
        </authorList>
    </citation>
    <scope>NUCLEOTIDE SEQUENCE [LARGE SCALE GENOMIC DNA]</scope>
    <source>
        <strain evidence="8">PYCC 5710 / ATCC 11124 / CBS 356.35 / IMI 108563 / JCM 9778 / NBRC 8474</strain>
    </source>
</reference>
<evidence type="ECO:0000256" key="5">
    <source>
        <dbReference type="SAM" id="MobiDB-lite"/>
    </source>
</evidence>
<dbReference type="GO" id="GO:0006487">
    <property type="term" value="P:protein N-linked glycosylation"/>
    <property type="evidence" value="ECO:0007669"/>
    <property type="project" value="TreeGrafter"/>
</dbReference>
<protein>
    <recommendedName>
        <fullName evidence="9">Alpha-1,2-mannosyltransferase</fullName>
    </recommendedName>
</protein>
<evidence type="ECO:0000256" key="6">
    <source>
        <dbReference type="SAM" id="Phobius"/>
    </source>
</evidence>
<evidence type="ECO:0000256" key="2">
    <source>
        <dbReference type="ARBA" id="ARBA00022676"/>
    </source>
</evidence>
<dbReference type="Pfam" id="PF01793">
    <property type="entry name" value="Glyco_transf_15"/>
    <property type="match status" value="1"/>
</dbReference>
<dbReference type="GO" id="GO:0000032">
    <property type="term" value="P:cell wall mannoprotein biosynthetic process"/>
    <property type="evidence" value="ECO:0007669"/>
    <property type="project" value="TreeGrafter"/>
</dbReference>
<evidence type="ECO:0008006" key="9">
    <source>
        <dbReference type="Google" id="ProtNLM"/>
    </source>
</evidence>
<feature type="transmembrane region" description="Helical" evidence="6">
    <location>
        <begin position="53"/>
        <end position="72"/>
    </location>
</feature>
<gene>
    <name evidence="7" type="ORF">TAPDE_001308</name>
</gene>
<sequence length="492" mass="56789">MLKPPTQESLPAELKRVSSAQFKAFQQGLPSSIKDSGFWTKTIHIRRLGRIRIWPLVVMLSSLLTFFSISYITDTYNPFTSNLAIERPLNQTVDAPFLEGCQDPTKAAAEHPRENAAFVVLARNKEIGGVLSSMSYLESHFNQWFNYPYVFLNNEEFDSNFKRKVRNATDAEVEFGVVGADAWGFPEWVEDLDELKESIAQQGDRAIMYGGLETYHHMCRFFSGFFFNHPLLLKYDWYWRVEPDVKFFCDITYDPFRFMAEQGKVYGFVIAIKELVETVPNMFRYASAWKRKKNLHSTGMWDMLLKPKEEMKADSATTAKLPKEILQHDPIKADDKSHQISPDSMEGEAYNMCHFWSNFEIARLDFFRSPEYMDFFEEMDLTGGFWRERWGDAPIHSLGAGLLLEPEQVHYFRDIGYQHTDIFHCPANAPGKQLKRPANADGSRNDKGWDRPKKNGPGCRCECPTDLPEVESKEGTCINEWADVIGGWLDTR</sequence>
<dbReference type="AlphaFoldDB" id="R4X7S2"/>
<evidence type="ECO:0000256" key="3">
    <source>
        <dbReference type="ARBA" id="ARBA00022679"/>
    </source>
</evidence>
<dbReference type="InterPro" id="IPR002685">
    <property type="entry name" value="Glyco_trans_15"/>
</dbReference>
<evidence type="ECO:0000256" key="4">
    <source>
        <dbReference type="PIRSR" id="PIRSR018153-1"/>
    </source>
</evidence>
<proteinExistence type="inferred from homology"/>
<dbReference type="PIRSF" id="PIRSF018153">
    <property type="entry name" value="Glyco_trans_15"/>
    <property type="match status" value="1"/>
</dbReference>
<keyword evidence="6" id="KW-1133">Transmembrane helix</keyword>
<dbReference type="Proteomes" id="UP000013776">
    <property type="component" value="Unassembled WGS sequence"/>
</dbReference>
<dbReference type="OrthoDB" id="439943at2759"/>
<keyword evidence="8" id="KW-1185">Reference proteome</keyword>
<dbReference type="InterPro" id="IPR029044">
    <property type="entry name" value="Nucleotide-diphossugar_trans"/>
</dbReference>
<dbReference type="STRING" id="1097556.R4X7S2"/>
<feature type="region of interest" description="Disordered" evidence="5">
    <location>
        <begin position="431"/>
        <end position="451"/>
    </location>
</feature>
<comment type="caution">
    <text evidence="7">The sequence shown here is derived from an EMBL/GenBank/DDBJ whole genome shotgun (WGS) entry which is preliminary data.</text>
</comment>
<keyword evidence="6" id="KW-0472">Membrane</keyword>
<evidence type="ECO:0000313" key="7">
    <source>
        <dbReference type="EMBL" id="CCG81475.1"/>
    </source>
</evidence>
<dbReference type="EMBL" id="CAHR02000041">
    <property type="protein sequence ID" value="CCG81475.1"/>
    <property type="molecule type" value="Genomic_DNA"/>
</dbReference>
<dbReference type="GO" id="GO:0016020">
    <property type="term" value="C:membrane"/>
    <property type="evidence" value="ECO:0007669"/>
    <property type="project" value="InterPro"/>
</dbReference>